<evidence type="ECO:0000259" key="3">
    <source>
        <dbReference type="Pfam" id="PF00206"/>
    </source>
</evidence>
<dbReference type="SUPFAM" id="SSF48557">
    <property type="entry name" value="L-aspartase-like"/>
    <property type="match status" value="1"/>
</dbReference>
<dbReference type="EMBL" id="JBFSHR010000006">
    <property type="protein sequence ID" value="MEX6428778.1"/>
    <property type="molecule type" value="Genomic_DNA"/>
</dbReference>
<evidence type="ECO:0000313" key="4">
    <source>
        <dbReference type="EMBL" id="MEX6428778.1"/>
    </source>
</evidence>
<evidence type="ECO:0000256" key="1">
    <source>
        <dbReference type="ARBA" id="ARBA00023239"/>
    </source>
</evidence>
<protein>
    <submittedName>
        <fullName evidence="4">Lyase family protein</fullName>
    </submittedName>
</protein>
<reference evidence="4 5" key="1">
    <citation type="submission" date="2024-07" db="EMBL/GenBank/DDBJ databases">
        <title>Draft Genome Sequence of Ferrimicrobium acidiphilum Strain YE2023, Isolated from a Pulp of Bioleach Reactor.</title>
        <authorList>
            <person name="Elkina Y.A."/>
            <person name="Bulaeva A.G."/>
            <person name="Beletsky A.V."/>
            <person name="Mardanov A.V."/>
        </authorList>
    </citation>
    <scope>NUCLEOTIDE SEQUENCE [LARGE SCALE GENOMIC DNA]</scope>
    <source>
        <strain evidence="4 5">YE2023</strain>
    </source>
</reference>
<dbReference type="PANTHER" id="PTHR43172:SF2">
    <property type="entry name" value="ADENYLOSUCCINATE LYASE C-TERMINAL DOMAIN-CONTAINING PROTEIN"/>
    <property type="match status" value="1"/>
</dbReference>
<proteinExistence type="inferred from homology"/>
<keyword evidence="5" id="KW-1185">Reference proteome</keyword>
<feature type="domain" description="Fumarate lyase N-terminal" evidence="3">
    <location>
        <begin position="19"/>
        <end position="274"/>
    </location>
</feature>
<keyword evidence="1 4" id="KW-0456">Lyase</keyword>
<dbReference type="PANTHER" id="PTHR43172">
    <property type="entry name" value="ADENYLOSUCCINATE LYASE"/>
    <property type="match status" value="1"/>
</dbReference>
<dbReference type="RefSeq" id="WP_298404540.1">
    <property type="nucleotide sequence ID" value="NZ_JBFSHR010000006.1"/>
</dbReference>
<dbReference type="Pfam" id="PF00206">
    <property type="entry name" value="Lyase_1"/>
    <property type="match status" value="1"/>
</dbReference>
<gene>
    <name evidence="4" type="ORF">AB6A68_02850</name>
</gene>
<organism evidence="4 5">
    <name type="scientific">Ferrimicrobium acidiphilum</name>
    <dbReference type="NCBI Taxonomy" id="121039"/>
    <lineage>
        <taxon>Bacteria</taxon>
        <taxon>Bacillati</taxon>
        <taxon>Actinomycetota</taxon>
        <taxon>Acidimicrobiia</taxon>
        <taxon>Acidimicrobiales</taxon>
        <taxon>Acidimicrobiaceae</taxon>
        <taxon>Ferrimicrobium</taxon>
    </lineage>
</organism>
<accession>A0ABV3XZQ7</accession>
<dbReference type="GO" id="GO:0016829">
    <property type="term" value="F:lyase activity"/>
    <property type="evidence" value="ECO:0007669"/>
    <property type="project" value="UniProtKB-KW"/>
</dbReference>
<dbReference type="Proteomes" id="UP001560267">
    <property type="component" value="Unassembled WGS sequence"/>
</dbReference>
<dbReference type="InterPro" id="IPR008948">
    <property type="entry name" value="L-Aspartase-like"/>
</dbReference>
<comment type="caution">
    <text evidence="4">The sequence shown here is derived from an EMBL/GenBank/DDBJ whole genome shotgun (WGS) entry which is preliminary data.</text>
</comment>
<dbReference type="PRINTS" id="PR00149">
    <property type="entry name" value="FUMRATELYASE"/>
</dbReference>
<sequence>MPGESASKVGWPLRHLLGFEVALVRALAEHGVAPQAGADAIARACSELELDPRSLVDSQLHNATPIPALIDAIRQGVPAEHRRWVHYGATSQDVIDTGYNLVFRDDLQRLRVALLDAAELMARTATTYRDLVVVGRTLLRRGSWTTLGFRFACWLDMCLDVVDELDIAVQSLGLQLGGSSGNLGVLGAIGVPVATSMAAELGIPWLGPWQVNRHQRYRVAFVGVLAARLVDQVAINLLLLSQEELGELTFGEGDSSSMPNKHNPASVVNARSAARIALSLGAGMFTAPPVELERSAGSWQAEPDLLTGALGHAIAAADALGNSLSGLEVSRASVAANLSDELYLSETLKVALESRFGYDEARAVMRQILDYSRSKNLPLGSAAHAVVNSDLPTEIATQSTGSLIDQTLVRFQRYRRISNG</sequence>
<comment type="similarity">
    <text evidence="2">Belongs to the class-II fumarase/aspartase family.</text>
</comment>
<dbReference type="InterPro" id="IPR022761">
    <property type="entry name" value="Fumarate_lyase_N"/>
</dbReference>
<evidence type="ECO:0000256" key="2">
    <source>
        <dbReference type="ARBA" id="ARBA00034772"/>
    </source>
</evidence>
<dbReference type="InterPro" id="IPR000362">
    <property type="entry name" value="Fumarate_lyase_fam"/>
</dbReference>
<dbReference type="Gene3D" id="1.20.200.10">
    <property type="entry name" value="Fumarase/aspartase (Central domain)"/>
    <property type="match status" value="1"/>
</dbReference>
<evidence type="ECO:0000313" key="5">
    <source>
        <dbReference type="Proteomes" id="UP001560267"/>
    </source>
</evidence>
<name>A0ABV3XZQ7_9ACTN</name>